<dbReference type="EMBL" id="BLXT01005456">
    <property type="protein sequence ID" value="GFO22792.1"/>
    <property type="molecule type" value="Genomic_DNA"/>
</dbReference>
<keyword evidence="1" id="KW-0812">Transmembrane</keyword>
<evidence type="ECO:0000313" key="3">
    <source>
        <dbReference type="EMBL" id="GFO22792.1"/>
    </source>
</evidence>
<dbReference type="AlphaFoldDB" id="A0AAV4BTR5"/>
<reference evidence="3 4" key="1">
    <citation type="journal article" date="2021" name="Elife">
        <title>Chloroplast acquisition without the gene transfer in kleptoplastic sea slugs, Plakobranchus ocellatus.</title>
        <authorList>
            <person name="Maeda T."/>
            <person name="Takahashi S."/>
            <person name="Yoshida T."/>
            <person name="Shimamura S."/>
            <person name="Takaki Y."/>
            <person name="Nagai Y."/>
            <person name="Toyoda A."/>
            <person name="Suzuki Y."/>
            <person name="Arimoto A."/>
            <person name="Ishii H."/>
            <person name="Satoh N."/>
            <person name="Nishiyama T."/>
            <person name="Hasebe M."/>
            <person name="Maruyama T."/>
            <person name="Minagawa J."/>
            <person name="Obokata J."/>
            <person name="Shigenobu S."/>
        </authorList>
    </citation>
    <scope>NUCLEOTIDE SEQUENCE [LARGE SCALE GENOMIC DNA]</scope>
</reference>
<evidence type="ECO:0000313" key="4">
    <source>
        <dbReference type="Proteomes" id="UP000735302"/>
    </source>
</evidence>
<dbReference type="Proteomes" id="UP000735302">
    <property type="component" value="Unassembled WGS sequence"/>
</dbReference>
<protein>
    <recommendedName>
        <fullName evidence="5">DOMON domain-containing protein</fullName>
    </recommendedName>
</protein>
<evidence type="ECO:0000256" key="2">
    <source>
        <dbReference type="SAM" id="SignalP"/>
    </source>
</evidence>
<keyword evidence="4" id="KW-1185">Reference proteome</keyword>
<keyword evidence="1" id="KW-1133">Transmembrane helix</keyword>
<name>A0AAV4BTR5_9GAST</name>
<feature type="transmembrane region" description="Helical" evidence="1">
    <location>
        <begin position="159"/>
        <end position="185"/>
    </location>
</feature>
<sequence>MRSLFVGILLLLQWTNVHAYLPLWKNLLTHHLHWEGGYIYKHGGPEYDCSLTVHSIGLDKGSTSFVTLTAEHITVDMDITTDDDVVILLKEEAAWNKTETFHHHTQIQIEAQFVSDHLYYSFMGNVSSAEEDNFATIVMRPRGFNVPTHHRRSHTSLKYGLVLGIPIACAAVMMVAAAMIMWWAVKRGYVRHVPWSYKSFHNSDQQWPVAYQRDSNSVVETPAVHI</sequence>
<organism evidence="3 4">
    <name type="scientific">Plakobranchus ocellatus</name>
    <dbReference type="NCBI Taxonomy" id="259542"/>
    <lineage>
        <taxon>Eukaryota</taxon>
        <taxon>Metazoa</taxon>
        <taxon>Spiralia</taxon>
        <taxon>Lophotrochozoa</taxon>
        <taxon>Mollusca</taxon>
        <taxon>Gastropoda</taxon>
        <taxon>Heterobranchia</taxon>
        <taxon>Euthyneura</taxon>
        <taxon>Panpulmonata</taxon>
        <taxon>Sacoglossa</taxon>
        <taxon>Placobranchoidea</taxon>
        <taxon>Plakobranchidae</taxon>
        <taxon>Plakobranchus</taxon>
    </lineage>
</organism>
<keyword evidence="2" id="KW-0732">Signal</keyword>
<keyword evidence="1" id="KW-0472">Membrane</keyword>
<evidence type="ECO:0008006" key="5">
    <source>
        <dbReference type="Google" id="ProtNLM"/>
    </source>
</evidence>
<evidence type="ECO:0000256" key="1">
    <source>
        <dbReference type="SAM" id="Phobius"/>
    </source>
</evidence>
<feature type="chain" id="PRO_5043966060" description="DOMON domain-containing protein" evidence="2">
    <location>
        <begin position="20"/>
        <end position="226"/>
    </location>
</feature>
<comment type="caution">
    <text evidence="3">The sequence shown here is derived from an EMBL/GenBank/DDBJ whole genome shotgun (WGS) entry which is preliminary data.</text>
</comment>
<accession>A0AAV4BTR5</accession>
<proteinExistence type="predicted"/>
<feature type="signal peptide" evidence="2">
    <location>
        <begin position="1"/>
        <end position="19"/>
    </location>
</feature>
<gene>
    <name evidence="3" type="ORF">PoB_004929700</name>
</gene>